<feature type="compositionally biased region" description="Polar residues" evidence="1">
    <location>
        <begin position="249"/>
        <end position="258"/>
    </location>
</feature>
<sequence length="441" mass="46179">MTNLGPTPTQDWQEHAWADRTASLGQGVQEAYSWPSHHSETILPGCLGLFRLTHPPALIDAIYHFSGGLPLVPLPPVPPPRRPPMSALLLVPLVASLVSRIPGAAAQGTNAVCNSGYGWMSNSKGQSPCLISSWLFTPCSAPADSWVYPLSPGYHYNTPLDNSQSATPCRCNTVLFSTIAACATCQGQEEYIVPWSTYSQNCSTVYVQKYPATIPSGTSIPAWAYLDITTNNTFNPAAAQAVASQNAPDSTAPSTASQTAGATSLTAAPSATSGSNGAPSTGQNSGSTSKKSSNVGPIVGGVVGGIAAIVLIGVVVFFVLRSRRNAARNQPTGPVDLTANGNYGQYPQQQYANYPADMQYGEKSPVGAQSDPSQPLMVNQRLYDPNDPTTFPSQDPYAGSLQASTGYPTTETTAAASNPYVGYQGSVATNQNPTYHGAPEL</sequence>
<gene>
    <name evidence="3" type="ORF">GSI_00514</name>
</gene>
<dbReference type="STRING" id="1077348.A0A2G8SSU0"/>
<feature type="compositionally biased region" description="Polar residues" evidence="1">
    <location>
        <begin position="276"/>
        <end position="293"/>
    </location>
</feature>
<dbReference type="EMBL" id="AYKW01000001">
    <property type="protein sequence ID" value="PIL36824.1"/>
    <property type="molecule type" value="Genomic_DNA"/>
</dbReference>
<feature type="region of interest" description="Disordered" evidence="1">
    <location>
        <begin position="240"/>
        <end position="293"/>
    </location>
</feature>
<feature type="transmembrane region" description="Helical" evidence="2">
    <location>
        <begin position="298"/>
        <end position="320"/>
    </location>
</feature>
<dbReference type="AlphaFoldDB" id="A0A2G8SSU0"/>
<keyword evidence="2" id="KW-0472">Membrane</keyword>
<comment type="caution">
    <text evidence="3">The sequence shown here is derived from an EMBL/GenBank/DDBJ whole genome shotgun (WGS) entry which is preliminary data.</text>
</comment>
<protein>
    <submittedName>
        <fullName evidence="3">Uncharacterized protein</fullName>
    </submittedName>
</protein>
<dbReference type="Proteomes" id="UP000230002">
    <property type="component" value="Unassembled WGS sequence"/>
</dbReference>
<keyword evidence="2" id="KW-1133">Transmembrane helix</keyword>
<feature type="compositionally biased region" description="Polar residues" evidence="1">
    <location>
        <begin position="401"/>
        <end position="412"/>
    </location>
</feature>
<evidence type="ECO:0000313" key="3">
    <source>
        <dbReference type="EMBL" id="PIL36824.1"/>
    </source>
</evidence>
<feature type="region of interest" description="Disordered" evidence="1">
    <location>
        <begin position="380"/>
        <end position="412"/>
    </location>
</feature>
<feature type="compositionally biased region" description="Low complexity" evidence="1">
    <location>
        <begin position="259"/>
        <end position="275"/>
    </location>
</feature>
<evidence type="ECO:0000256" key="2">
    <source>
        <dbReference type="SAM" id="Phobius"/>
    </source>
</evidence>
<reference evidence="3 4" key="1">
    <citation type="journal article" date="2015" name="Sci. Rep.">
        <title>Chromosome-level genome map provides insights into diverse defense mechanisms in the medicinal fungus Ganoderma sinense.</title>
        <authorList>
            <person name="Zhu Y."/>
            <person name="Xu J."/>
            <person name="Sun C."/>
            <person name="Zhou S."/>
            <person name="Xu H."/>
            <person name="Nelson D.R."/>
            <person name="Qian J."/>
            <person name="Song J."/>
            <person name="Luo H."/>
            <person name="Xiang L."/>
            <person name="Li Y."/>
            <person name="Xu Z."/>
            <person name="Ji A."/>
            <person name="Wang L."/>
            <person name="Lu S."/>
            <person name="Hayward A."/>
            <person name="Sun W."/>
            <person name="Li X."/>
            <person name="Schwartz D.C."/>
            <person name="Wang Y."/>
            <person name="Chen S."/>
        </authorList>
    </citation>
    <scope>NUCLEOTIDE SEQUENCE [LARGE SCALE GENOMIC DNA]</scope>
    <source>
        <strain evidence="3 4">ZZ0214-1</strain>
    </source>
</reference>
<name>A0A2G8SSU0_9APHY</name>
<proteinExistence type="predicted"/>
<accession>A0A2G8SSU0</accession>
<keyword evidence="4" id="KW-1185">Reference proteome</keyword>
<feature type="compositionally biased region" description="Low complexity" evidence="1">
    <location>
        <begin position="339"/>
        <end position="348"/>
    </location>
</feature>
<organism evidence="3 4">
    <name type="scientific">Ganoderma sinense ZZ0214-1</name>
    <dbReference type="NCBI Taxonomy" id="1077348"/>
    <lineage>
        <taxon>Eukaryota</taxon>
        <taxon>Fungi</taxon>
        <taxon>Dikarya</taxon>
        <taxon>Basidiomycota</taxon>
        <taxon>Agaricomycotina</taxon>
        <taxon>Agaricomycetes</taxon>
        <taxon>Polyporales</taxon>
        <taxon>Polyporaceae</taxon>
        <taxon>Ganoderma</taxon>
    </lineage>
</organism>
<keyword evidence="2" id="KW-0812">Transmembrane</keyword>
<evidence type="ECO:0000313" key="4">
    <source>
        <dbReference type="Proteomes" id="UP000230002"/>
    </source>
</evidence>
<feature type="region of interest" description="Disordered" evidence="1">
    <location>
        <begin position="328"/>
        <end position="348"/>
    </location>
</feature>
<dbReference type="OrthoDB" id="2754894at2759"/>
<evidence type="ECO:0000256" key="1">
    <source>
        <dbReference type="SAM" id="MobiDB-lite"/>
    </source>
</evidence>